<keyword evidence="3 7" id="KW-0812">Transmembrane</keyword>
<accession>A0A8G1VY20</accession>
<reference evidence="9 10" key="1">
    <citation type="submission" date="2018-02" db="EMBL/GenBank/DDBJ databases">
        <title>The genomes of Aspergillus section Nigri reveals drivers in fungal speciation.</title>
        <authorList>
            <consortium name="DOE Joint Genome Institute"/>
            <person name="Vesth T.C."/>
            <person name="Nybo J."/>
            <person name="Theobald S."/>
            <person name="Brandl J."/>
            <person name="Frisvad J.C."/>
            <person name="Nielsen K.F."/>
            <person name="Lyhne E.K."/>
            <person name="Kogle M.E."/>
            <person name="Kuo A."/>
            <person name="Riley R."/>
            <person name="Clum A."/>
            <person name="Nolan M."/>
            <person name="Lipzen A."/>
            <person name="Salamov A."/>
            <person name="Henrissat B."/>
            <person name="Wiebenga A."/>
            <person name="De vries R.P."/>
            <person name="Grigoriev I.V."/>
            <person name="Mortensen U.H."/>
            <person name="Andersen M.R."/>
            <person name="Baker S.E."/>
        </authorList>
    </citation>
    <scope>NUCLEOTIDE SEQUENCE [LARGE SCALE GENOMIC DNA]</scope>
    <source>
        <strain evidence="9 10">CBS 313.89</strain>
    </source>
</reference>
<feature type="transmembrane region" description="Helical" evidence="7">
    <location>
        <begin position="213"/>
        <end position="230"/>
    </location>
</feature>
<evidence type="ECO:0000313" key="10">
    <source>
        <dbReference type="Proteomes" id="UP000249789"/>
    </source>
</evidence>
<dbReference type="PANTHER" id="PTHR23502:SF5">
    <property type="entry name" value="QUINIDINE RESISTANCE PROTEIN 3"/>
    <property type="match status" value="1"/>
</dbReference>
<dbReference type="OrthoDB" id="3936150at2759"/>
<evidence type="ECO:0000256" key="1">
    <source>
        <dbReference type="ARBA" id="ARBA00004141"/>
    </source>
</evidence>
<feature type="transmembrane region" description="Helical" evidence="7">
    <location>
        <begin position="281"/>
        <end position="306"/>
    </location>
</feature>
<dbReference type="CDD" id="cd17323">
    <property type="entry name" value="MFS_Tpo1_MDR_like"/>
    <property type="match status" value="1"/>
</dbReference>
<feature type="transmembrane region" description="Helical" evidence="7">
    <location>
        <begin position="395"/>
        <end position="419"/>
    </location>
</feature>
<dbReference type="InterPro" id="IPR020846">
    <property type="entry name" value="MFS_dom"/>
</dbReference>
<dbReference type="Pfam" id="PF07690">
    <property type="entry name" value="MFS_1"/>
    <property type="match status" value="1"/>
</dbReference>
<feature type="transmembrane region" description="Helical" evidence="7">
    <location>
        <begin position="122"/>
        <end position="141"/>
    </location>
</feature>
<proteinExistence type="predicted"/>
<keyword evidence="10" id="KW-1185">Reference proteome</keyword>
<feature type="transmembrane region" description="Helical" evidence="7">
    <location>
        <begin position="372"/>
        <end position="389"/>
    </location>
</feature>
<dbReference type="Gene3D" id="1.20.1250.20">
    <property type="entry name" value="MFS general substrate transporter like domains"/>
    <property type="match status" value="1"/>
</dbReference>
<feature type="transmembrane region" description="Helical" evidence="7">
    <location>
        <begin position="462"/>
        <end position="482"/>
    </location>
</feature>
<dbReference type="Proteomes" id="UP000249789">
    <property type="component" value="Unassembled WGS sequence"/>
</dbReference>
<dbReference type="GO" id="GO:0010509">
    <property type="term" value="P:intracellular polyamine homeostasis"/>
    <property type="evidence" value="ECO:0007669"/>
    <property type="project" value="TreeGrafter"/>
</dbReference>
<keyword evidence="4 7" id="KW-1133">Transmembrane helix</keyword>
<evidence type="ECO:0000256" key="3">
    <source>
        <dbReference type="ARBA" id="ARBA00022692"/>
    </source>
</evidence>
<evidence type="ECO:0000256" key="5">
    <source>
        <dbReference type="ARBA" id="ARBA00023136"/>
    </source>
</evidence>
<feature type="transmembrane region" description="Helical" evidence="7">
    <location>
        <begin position="147"/>
        <end position="169"/>
    </location>
</feature>
<dbReference type="InterPro" id="IPR011701">
    <property type="entry name" value="MFS"/>
</dbReference>
<feature type="transmembrane region" description="Helical" evidence="7">
    <location>
        <begin position="54"/>
        <end position="78"/>
    </location>
</feature>
<name>A0A8G1VY20_9EURO</name>
<dbReference type="GO" id="GO:0005886">
    <property type="term" value="C:plasma membrane"/>
    <property type="evidence" value="ECO:0007669"/>
    <property type="project" value="TreeGrafter"/>
</dbReference>
<evidence type="ECO:0000256" key="6">
    <source>
        <dbReference type="SAM" id="MobiDB-lite"/>
    </source>
</evidence>
<dbReference type="VEuPathDB" id="FungiDB:BO72DRAFT_468570"/>
<comment type="subcellular location">
    <subcellularLocation>
        <location evidence="1">Membrane</location>
        <topology evidence="1">Multi-pass membrane protein</topology>
    </subcellularLocation>
</comment>
<keyword evidence="2" id="KW-0813">Transport</keyword>
<dbReference type="PROSITE" id="PS50850">
    <property type="entry name" value="MFS"/>
    <property type="match status" value="1"/>
</dbReference>
<organism evidence="9 10">
    <name type="scientific">Aspergillus fijiensis CBS 313.89</name>
    <dbReference type="NCBI Taxonomy" id="1448319"/>
    <lineage>
        <taxon>Eukaryota</taxon>
        <taxon>Fungi</taxon>
        <taxon>Dikarya</taxon>
        <taxon>Ascomycota</taxon>
        <taxon>Pezizomycotina</taxon>
        <taxon>Eurotiomycetes</taxon>
        <taxon>Eurotiomycetidae</taxon>
        <taxon>Eurotiales</taxon>
        <taxon>Aspergillaceae</taxon>
        <taxon>Aspergillus</taxon>
    </lineage>
</organism>
<dbReference type="PANTHER" id="PTHR23502">
    <property type="entry name" value="MAJOR FACILITATOR SUPERFAMILY"/>
    <property type="match status" value="1"/>
</dbReference>
<dbReference type="GO" id="GO:0015203">
    <property type="term" value="F:polyamine transmembrane transporter activity"/>
    <property type="evidence" value="ECO:0007669"/>
    <property type="project" value="TreeGrafter"/>
</dbReference>
<feature type="domain" description="Major facilitator superfamily (MFS) profile" evidence="8">
    <location>
        <begin position="56"/>
        <end position="487"/>
    </location>
</feature>
<feature type="transmembrane region" description="Helical" evidence="7">
    <location>
        <begin position="312"/>
        <end position="337"/>
    </location>
</feature>
<dbReference type="RefSeq" id="XP_040801290.1">
    <property type="nucleotide sequence ID" value="XM_040946911.1"/>
</dbReference>
<keyword evidence="5 7" id="KW-0472">Membrane</keyword>
<dbReference type="InterPro" id="IPR036259">
    <property type="entry name" value="MFS_trans_sf"/>
</dbReference>
<sequence>MVKHALKADSELASSQPDVSPPSAMPTSQQHFYDRVLLFPTLCNSKEYEPWKRYFFTGIVSLAAVAAPLQSNILLPALSEISTYFQVSRSLVNLSVAFYILAMGIIPLWWSVISELYGRRPVYLISFAIFVVWNVVSAESISISMLIVMRVLCGGASASVQAVGAGTVADLWEVERRGQAMGYFFLGPMVGPLVSPILGGILTEKLGWRATQWATVVYGAIVWLLILFCLPETSQAAARKPPSSSCSSQEGSKAILSQVHRIVSIFLEPFKILAYLQFPPVLLTVYYASSTFACYYAVSITLQTLFSEAPYSFSPIIVGLVYIPCALGSIVASLLGGRWTDHIMRRRAKSAGRVNPETGQIQYLPGDRMGENAWLASVMYPAAGLWFGWTIDKGIFWLVPCIATFFFGLGSSTVFSMTLTMLTELLPGRTSTGVALNNVLRNALACVVVVVMQPLIDAIGPRWIFTGLAVIGWASIGIIWLFRKNAVAWAADMENKLASR</sequence>
<dbReference type="GeneID" id="63864244"/>
<evidence type="ECO:0000256" key="2">
    <source>
        <dbReference type="ARBA" id="ARBA00022448"/>
    </source>
</evidence>
<dbReference type="FunFam" id="1.20.1250.20:FF:000172">
    <property type="entry name" value="MFS multidrug resistance transporter"/>
    <property type="match status" value="1"/>
</dbReference>
<gene>
    <name evidence="9" type="ORF">BO72DRAFT_468570</name>
</gene>
<feature type="region of interest" description="Disordered" evidence="6">
    <location>
        <begin position="7"/>
        <end position="27"/>
    </location>
</feature>
<evidence type="ECO:0000259" key="8">
    <source>
        <dbReference type="PROSITE" id="PS50850"/>
    </source>
</evidence>
<evidence type="ECO:0000256" key="4">
    <source>
        <dbReference type="ARBA" id="ARBA00022989"/>
    </source>
</evidence>
<dbReference type="SUPFAM" id="SSF103473">
    <property type="entry name" value="MFS general substrate transporter"/>
    <property type="match status" value="1"/>
</dbReference>
<evidence type="ECO:0000256" key="7">
    <source>
        <dbReference type="SAM" id="Phobius"/>
    </source>
</evidence>
<feature type="transmembrane region" description="Helical" evidence="7">
    <location>
        <begin position="439"/>
        <end position="456"/>
    </location>
</feature>
<dbReference type="AlphaFoldDB" id="A0A8G1VY20"/>
<protein>
    <submittedName>
        <fullName evidence="9">MFS general substrate transporter</fullName>
    </submittedName>
</protein>
<evidence type="ECO:0000313" key="9">
    <source>
        <dbReference type="EMBL" id="RAK77280.1"/>
    </source>
</evidence>
<feature type="transmembrane region" description="Helical" evidence="7">
    <location>
        <begin position="181"/>
        <end position="201"/>
    </location>
</feature>
<dbReference type="EMBL" id="KZ824643">
    <property type="protein sequence ID" value="RAK77280.1"/>
    <property type="molecule type" value="Genomic_DNA"/>
</dbReference>
<feature type="transmembrane region" description="Helical" evidence="7">
    <location>
        <begin position="90"/>
        <end position="110"/>
    </location>
</feature>